<dbReference type="AlphaFoldDB" id="G4ZFV5"/>
<dbReference type="RefSeq" id="XP_009525697.1">
    <property type="nucleotide sequence ID" value="XM_009527402.1"/>
</dbReference>
<dbReference type="PANTHER" id="PTHR40866:SF1">
    <property type="entry name" value="BED-TYPE DOMAIN-CONTAINING PROTEIN"/>
    <property type="match status" value="1"/>
</dbReference>
<keyword evidence="2" id="KW-1185">Reference proteome</keyword>
<dbReference type="InParanoid" id="G4ZFV5"/>
<dbReference type="OMA" id="APVARCW"/>
<evidence type="ECO:0000313" key="2">
    <source>
        <dbReference type="Proteomes" id="UP000002640"/>
    </source>
</evidence>
<gene>
    <name evidence="1" type="ORF">PHYSODRAFT_285818</name>
</gene>
<name>G4ZFV5_PHYSP</name>
<evidence type="ECO:0000313" key="1">
    <source>
        <dbReference type="EMBL" id="EGZ16639.1"/>
    </source>
</evidence>
<dbReference type="EMBL" id="JH159154">
    <property type="protein sequence ID" value="EGZ16639.1"/>
    <property type="molecule type" value="Genomic_DNA"/>
</dbReference>
<dbReference type="PANTHER" id="PTHR40866">
    <property type="entry name" value="BED-TYPE DOMAIN-CONTAINING PROTEIN"/>
    <property type="match status" value="1"/>
</dbReference>
<dbReference type="KEGG" id="psoj:PHYSODRAFT_285818"/>
<proteinExistence type="predicted"/>
<protein>
    <submittedName>
        <fullName evidence="1">Uncharacterized protein</fullName>
    </submittedName>
</protein>
<organism evidence="1 2">
    <name type="scientific">Phytophthora sojae (strain P6497)</name>
    <name type="common">Soybean stem and root rot agent</name>
    <name type="synonym">Phytophthora megasperma f. sp. glycines</name>
    <dbReference type="NCBI Taxonomy" id="1094619"/>
    <lineage>
        <taxon>Eukaryota</taxon>
        <taxon>Sar</taxon>
        <taxon>Stramenopiles</taxon>
        <taxon>Oomycota</taxon>
        <taxon>Peronosporomycetes</taxon>
        <taxon>Peronosporales</taxon>
        <taxon>Peronosporaceae</taxon>
        <taxon>Phytophthora</taxon>
    </lineage>
</organism>
<dbReference type="Proteomes" id="UP000002640">
    <property type="component" value="Unassembled WGS sequence"/>
</dbReference>
<dbReference type="GeneID" id="20640159"/>
<reference evidence="1 2" key="1">
    <citation type="journal article" date="2006" name="Science">
        <title>Phytophthora genome sequences uncover evolutionary origins and mechanisms of pathogenesis.</title>
        <authorList>
            <person name="Tyler B.M."/>
            <person name="Tripathy S."/>
            <person name="Zhang X."/>
            <person name="Dehal P."/>
            <person name="Jiang R.H."/>
            <person name="Aerts A."/>
            <person name="Arredondo F.D."/>
            <person name="Baxter L."/>
            <person name="Bensasson D."/>
            <person name="Beynon J.L."/>
            <person name="Chapman J."/>
            <person name="Damasceno C.M."/>
            <person name="Dorrance A.E."/>
            <person name="Dou D."/>
            <person name="Dickerman A.W."/>
            <person name="Dubchak I.L."/>
            <person name="Garbelotto M."/>
            <person name="Gijzen M."/>
            <person name="Gordon S.G."/>
            <person name="Govers F."/>
            <person name="Grunwald N.J."/>
            <person name="Huang W."/>
            <person name="Ivors K.L."/>
            <person name="Jones R.W."/>
            <person name="Kamoun S."/>
            <person name="Krampis K."/>
            <person name="Lamour K.H."/>
            <person name="Lee M.K."/>
            <person name="McDonald W.H."/>
            <person name="Medina M."/>
            <person name="Meijer H.J."/>
            <person name="Nordberg E.K."/>
            <person name="Maclean D.J."/>
            <person name="Ospina-Giraldo M.D."/>
            <person name="Morris P.F."/>
            <person name="Phuntumart V."/>
            <person name="Putnam N.H."/>
            <person name="Rash S."/>
            <person name="Rose J.K."/>
            <person name="Sakihama Y."/>
            <person name="Salamov A.A."/>
            <person name="Savidor A."/>
            <person name="Scheuring C.F."/>
            <person name="Smith B.M."/>
            <person name="Sobral B.W."/>
            <person name="Terry A."/>
            <person name="Torto-Alalibo T.A."/>
            <person name="Win J."/>
            <person name="Xu Z."/>
            <person name="Zhang H."/>
            <person name="Grigoriev I.V."/>
            <person name="Rokhsar D.S."/>
            <person name="Boore J.L."/>
        </authorList>
    </citation>
    <scope>NUCLEOTIDE SEQUENCE [LARGE SCALE GENOMIC DNA]</scope>
    <source>
        <strain evidence="1 2">P6497</strain>
    </source>
</reference>
<sequence length="184" mass="20903">MLKRFFRLREFISADDEDLADYLSSRTAHRNLASLLDSLRDVESVSKRLQADGLTLLDARNLCDGLIEIRPSFAKYLASDAEIVHSPDFEQAVVKVLGGQAALLSEEEEGVLEPFKRRSCNVSIAQPQPEATEGFAERILKRRKVRDAPVARCWVQFRPPRIWWKGCLVLLVRCFVTSVTASRR</sequence>
<accession>G4ZFV5</accession>